<dbReference type="GO" id="GO:0045892">
    <property type="term" value="P:negative regulation of DNA-templated transcription"/>
    <property type="evidence" value="ECO:0007669"/>
    <property type="project" value="TreeGrafter"/>
</dbReference>
<evidence type="ECO:0000256" key="2">
    <source>
        <dbReference type="ARBA" id="ARBA00023125"/>
    </source>
</evidence>
<dbReference type="AlphaFoldDB" id="A0A2P8DIP7"/>
<dbReference type="SUPFAM" id="SSF55781">
    <property type="entry name" value="GAF domain-like"/>
    <property type="match status" value="1"/>
</dbReference>
<reference evidence="7 8" key="1">
    <citation type="submission" date="2018-03" db="EMBL/GenBank/DDBJ databases">
        <title>Genomic Encyclopedia of Archaeal and Bacterial Type Strains, Phase II (KMG-II): from individual species to whole genera.</title>
        <authorList>
            <person name="Goeker M."/>
        </authorList>
    </citation>
    <scope>NUCLEOTIDE SEQUENCE [LARGE SCALE GENOMIC DNA]</scope>
    <source>
        <strain evidence="7 8">DSM 45312</strain>
    </source>
</reference>
<dbReference type="RefSeq" id="WP_106583499.1">
    <property type="nucleotide sequence ID" value="NZ_PYGA01000009.1"/>
</dbReference>
<sequence>MAEPSTRAVERALELLAVVSDQGETTLTECARRSGLATSTALRLLRTLEATGFVRRDDAGVFRPGARLIQLGAQALSRESLVGFAEPSMDFLAQETGESTYLSVPGLDDTALYIAQAEGSHSIRHVSWVGHAVPMGDSAAGRALRGELPDSGYASAGSLTEPDVTAVAAPIVAPQGIVGALSLVGPAYRMDQEQVRGFGELLLTETAKIGVQLGRPADGEPVGGDDSGPDGGPDGAPGSAADG</sequence>
<protein>
    <submittedName>
        <fullName evidence="7">IclR family transcriptional regulator</fullName>
    </submittedName>
</protein>
<dbReference type="EMBL" id="PYGA01000009">
    <property type="protein sequence ID" value="PSK97102.1"/>
    <property type="molecule type" value="Genomic_DNA"/>
</dbReference>
<dbReference type="Pfam" id="PF01614">
    <property type="entry name" value="IclR_C"/>
    <property type="match status" value="1"/>
</dbReference>
<dbReference type="PROSITE" id="PS51078">
    <property type="entry name" value="ICLR_ED"/>
    <property type="match status" value="1"/>
</dbReference>
<dbReference type="PROSITE" id="PS51077">
    <property type="entry name" value="HTH_ICLR"/>
    <property type="match status" value="1"/>
</dbReference>
<dbReference type="SMART" id="SM00346">
    <property type="entry name" value="HTH_ICLR"/>
    <property type="match status" value="1"/>
</dbReference>
<keyword evidence="2" id="KW-0238">DNA-binding</keyword>
<dbReference type="SUPFAM" id="SSF46785">
    <property type="entry name" value="Winged helix' DNA-binding domain"/>
    <property type="match status" value="1"/>
</dbReference>
<evidence type="ECO:0000259" key="6">
    <source>
        <dbReference type="PROSITE" id="PS51078"/>
    </source>
</evidence>
<keyword evidence="3" id="KW-0804">Transcription</keyword>
<dbReference type="InterPro" id="IPR036388">
    <property type="entry name" value="WH-like_DNA-bd_sf"/>
</dbReference>
<dbReference type="Proteomes" id="UP000240542">
    <property type="component" value="Unassembled WGS sequence"/>
</dbReference>
<dbReference type="InterPro" id="IPR005471">
    <property type="entry name" value="Tscrpt_reg_IclR_N"/>
</dbReference>
<dbReference type="Gene3D" id="3.30.450.40">
    <property type="match status" value="2"/>
</dbReference>
<feature type="domain" description="IclR-ED" evidence="6">
    <location>
        <begin position="67"/>
        <end position="215"/>
    </location>
</feature>
<dbReference type="InterPro" id="IPR036390">
    <property type="entry name" value="WH_DNA-bd_sf"/>
</dbReference>
<organism evidence="7 8">
    <name type="scientific">Murinocardiopsis flavida</name>
    <dbReference type="NCBI Taxonomy" id="645275"/>
    <lineage>
        <taxon>Bacteria</taxon>
        <taxon>Bacillati</taxon>
        <taxon>Actinomycetota</taxon>
        <taxon>Actinomycetes</taxon>
        <taxon>Streptosporangiales</taxon>
        <taxon>Nocardiopsidaceae</taxon>
        <taxon>Murinocardiopsis</taxon>
    </lineage>
</organism>
<feature type="domain" description="HTH iclR-type" evidence="5">
    <location>
        <begin position="6"/>
        <end position="66"/>
    </location>
</feature>
<dbReference type="GO" id="GO:0003700">
    <property type="term" value="F:DNA-binding transcription factor activity"/>
    <property type="evidence" value="ECO:0007669"/>
    <property type="project" value="TreeGrafter"/>
</dbReference>
<accession>A0A2P8DIP7</accession>
<proteinExistence type="predicted"/>
<evidence type="ECO:0000256" key="1">
    <source>
        <dbReference type="ARBA" id="ARBA00023015"/>
    </source>
</evidence>
<dbReference type="InterPro" id="IPR050707">
    <property type="entry name" value="HTH_MetabolicPath_Reg"/>
</dbReference>
<evidence type="ECO:0000313" key="8">
    <source>
        <dbReference type="Proteomes" id="UP000240542"/>
    </source>
</evidence>
<name>A0A2P8DIP7_9ACTN</name>
<gene>
    <name evidence="7" type="ORF">CLV63_109105</name>
</gene>
<dbReference type="PANTHER" id="PTHR30136">
    <property type="entry name" value="HELIX-TURN-HELIX TRANSCRIPTIONAL REGULATOR, ICLR FAMILY"/>
    <property type="match status" value="1"/>
</dbReference>
<dbReference type="GO" id="GO:0003677">
    <property type="term" value="F:DNA binding"/>
    <property type="evidence" value="ECO:0007669"/>
    <property type="project" value="UniProtKB-KW"/>
</dbReference>
<dbReference type="InterPro" id="IPR014757">
    <property type="entry name" value="Tscrpt_reg_IclR_C"/>
</dbReference>
<comment type="caution">
    <text evidence="7">The sequence shown here is derived from an EMBL/GenBank/DDBJ whole genome shotgun (WGS) entry which is preliminary data.</text>
</comment>
<dbReference type="Gene3D" id="1.10.10.10">
    <property type="entry name" value="Winged helix-like DNA-binding domain superfamily/Winged helix DNA-binding domain"/>
    <property type="match status" value="1"/>
</dbReference>
<dbReference type="OrthoDB" id="4068713at2"/>
<evidence type="ECO:0000313" key="7">
    <source>
        <dbReference type="EMBL" id="PSK97102.1"/>
    </source>
</evidence>
<dbReference type="Pfam" id="PF09339">
    <property type="entry name" value="HTH_IclR"/>
    <property type="match status" value="1"/>
</dbReference>
<dbReference type="InterPro" id="IPR029016">
    <property type="entry name" value="GAF-like_dom_sf"/>
</dbReference>
<feature type="region of interest" description="Disordered" evidence="4">
    <location>
        <begin position="212"/>
        <end position="243"/>
    </location>
</feature>
<evidence type="ECO:0000256" key="3">
    <source>
        <dbReference type="ARBA" id="ARBA00023163"/>
    </source>
</evidence>
<keyword evidence="8" id="KW-1185">Reference proteome</keyword>
<feature type="compositionally biased region" description="Gly residues" evidence="4">
    <location>
        <begin position="221"/>
        <end position="235"/>
    </location>
</feature>
<dbReference type="PANTHER" id="PTHR30136:SF35">
    <property type="entry name" value="HTH-TYPE TRANSCRIPTIONAL REGULATOR RV1719"/>
    <property type="match status" value="1"/>
</dbReference>
<evidence type="ECO:0000256" key="4">
    <source>
        <dbReference type="SAM" id="MobiDB-lite"/>
    </source>
</evidence>
<evidence type="ECO:0000259" key="5">
    <source>
        <dbReference type="PROSITE" id="PS51077"/>
    </source>
</evidence>
<keyword evidence="1" id="KW-0805">Transcription regulation</keyword>